<dbReference type="STRING" id="675635.Psed_4198"/>
<dbReference type="Gene3D" id="3.30.1540.10">
    <property type="entry name" value="formyl-coa transferase, domain 3"/>
    <property type="match status" value="1"/>
</dbReference>
<dbReference type="PANTHER" id="PTHR48228">
    <property type="entry name" value="SUCCINYL-COA--D-CITRAMALATE COA-TRANSFERASE"/>
    <property type="match status" value="1"/>
</dbReference>
<dbReference type="InterPro" id="IPR044855">
    <property type="entry name" value="CoA-Trfase_III_dom3_sf"/>
</dbReference>
<dbReference type="Proteomes" id="UP000007809">
    <property type="component" value="Chromosome"/>
</dbReference>
<dbReference type="GO" id="GO:0033608">
    <property type="term" value="F:formyl-CoA transferase activity"/>
    <property type="evidence" value="ECO:0007669"/>
    <property type="project" value="UniProtKB-EC"/>
</dbReference>
<dbReference type="InterPro" id="IPR050509">
    <property type="entry name" value="CoA-transferase_III"/>
</dbReference>
<protein>
    <submittedName>
        <fullName evidence="3">Formyl-CoA transferase</fullName>
        <ecNumber evidence="3">2.8.3.16</ecNumber>
    </submittedName>
</protein>
<dbReference type="RefSeq" id="WP_013676276.1">
    <property type="nucleotide sequence ID" value="NC_015312.1"/>
</dbReference>
<dbReference type="Gene3D" id="3.40.50.10540">
    <property type="entry name" value="Crotonobetainyl-coa:carnitine coa-transferase, domain 1"/>
    <property type="match status" value="1"/>
</dbReference>
<evidence type="ECO:0000313" key="4">
    <source>
        <dbReference type="Proteomes" id="UP000007809"/>
    </source>
</evidence>
<dbReference type="InterPro" id="IPR023606">
    <property type="entry name" value="CoA-Trfase_III_dom_1_sf"/>
</dbReference>
<dbReference type="HOGENOM" id="CLU_033975_2_0_11"/>
<comment type="similarity">
    <text evidence="1">Belongs to the CoA-transferase III family.</text>
</comment>
<dbReference type="AlphaFoldDB" id="F4CUP7"/>
<gene>
    <name evidence="3" type="ordered locus">Psed_4198</name>
</gene>
<dbReference type="EMBL" id="CP002593">
    <property type="protein sequence ID" value="AEA26361.1"/>
    <property type="molecule type" value="Genomic_DNA"/>
</dbReference>
<keyword evidence="4" id="KW-1185">Reference proteome</keyword>
<proteinExistence type="inferred from homology"/>
<evidence type="ECO:0000256" key="1">
    <source>
        <dbReference type="ARBA" id="ARBA00008383"/>
    </source>
</evidence>
<dbReference type="EC" id="2.8.3.16" evidence="3"/>
<dbReference type="OrthoDB" id="9797653at2"/>
<dbReference type="eggNOG" id="COG1804">
    <property type="taxonomic scope" value="Bacteria"/>
</dbReference>
<name>F4CUP7_PSEUX</name>
<dbReference type="InterPro" id="IPR003673">
    <property type="entry name" value="CoA-Trfase_fam_III"/>
</dbReference>
<dbReference type="KEGG" id="pdx:Psed_4198"/>
<dbReference type="SUPFAM" id="SSF89796">
    <property type="entry name" value="CoA-transferase family III (CaiB/BaiF)"/>
    <property type="match status" value="1"/>
</dbReference>
<dbReference type="Pfam" id="PF02515">
    <property type="entry name" value="CoA_transf_3"/>
    <property type="match status" value="1"/>
</dbReference>
<sequence length="422" mass="44472">MTENPVHDGPVNDGPASVGTAAGPLAGIRVIDASTILAGPLCCQILGDYGADVVKIEHPVAGDSMRGHGRSKDGVPLWWKEISRNKRTIGLSLSDPAGAAVFKELAATADVVVENFRPGTFERWGLGPDVLHELNPGLILVRVTGFGQTGPYAARAGFGTLAEAMSGFAHLTGQPDGPPTLPAFGLADSIAGIAASSAVAMALFARDNAPGDERGRGQVIDMSLLEPILAAVGPGPTVFDQLGEIGTRNGNRSSNNAPRNTYRTKDDRWVAVSTSAQRVAERVMELVGHPEVIAEPWFATGAQRAEHADLLDRYVGDWIAARTRDEVAEAFAAAGAAVAPIYDASDIVSDPHVRATEMITKVEDPDLGPMAMHNVMWRMSRTPGSIRFTGRPPGADTDELLVGELGMDPDAVAELRERGVVN</sequence>
<keyword evidence="2 3" id="KW-0808">Transferase</keyword>
<evidence type="ECO:0000256" key="2">
    <source>
        <dbReference type="ARBA" id="ARBA00022679"/>
    </source>
</evidence>
<dbReference type="PANTHER" id="PTHR48228:SF6">
    <property type="entry name" value="L-CARNITINE COA-TRANSFERASE"/>
    <property type="match status" value="1"/>
</dbReference>
<evidence type="ECO:0000313" key="3">
    <source>
        <dbReference type="EMBL" id="AEA26361.1"/>
    </source>
</evidence>
<organism evidence="3 4">
    <name type="scientific">Pseudonocardia dioxanivorans (strain ATCC 55486 / DSM 44775 / JCM 13855 / CB1190)</name>
    <dbReference type="NCBI Taxonomy" id="675635"/>
    <lineage>
        <taxon>Bacteria</taxon>
        <taxon>Bacillati</taxon>
        <taxon>Actinomycetota</taxon>
        <taxon>Actinomycetes</taxon>
        <taxon>Pseudonocardiales</taxon>
        <taxon>Pseudonocardiaceae</taxon>
        <taxon>Pseudonocardia</taxon>
    </lineage>
</organism>
<reference evidence="3 4" key="1">
    <citation type="journal article" date="2011" name="J. Bacteriol.">
        <title>Genome sequence of the 1,4-dioxane-degrading Pseudonocardia dioxanivorans strain CB1190.</title>
        <authorList>
            <person name="Sales C.M."/>
            <person name="Mahendra S."/>
            <person name="Grostern A."/>
            <person name="Parales R.E."/>
            <person name="Goodwin L.A."/>
            <person name="Woyke T."/>
            <person name="Nolan M."/>
            <person name="Lapidus A."/>
            <person name="Chertkov O."/>
            <person name="Ovchinnikova G."/>
            <person name="Sczyrba A."/>
            <person name="Alvarez-Cohen L."/>
        </authorList>
    </citation>
    <scope>NUCLEOTIDE SEQUENCE [LARGE SCALE GENOMIC DNA]</scope>
    <source>
        <strain evidence="4">ATCC 55486 / DSM 44775 / JCM 13855 / CB1190</strain>
    </source>
</reference>
<accession>F4CUP7</accession>